<reference evidence="1 2" key="1">
    <citation type="journal article" date="2019" name="Syst. Appl. Microbiol.">
        <title>Polyphasic characterization of two novel Lactobacillus spp. isolated from blown salami packages: Description of Lactobacillus halodurans sp. nov. and Lactobacillus salsicarnum sp. nov.</title>
        <authorList>
            <person name="Schuster J.A."/>
            <person name="Klingl A."/>
            <person name="Vogel R.F."/>
            <person name="Ehrmann M.A."/>
        </authorList>
    </citation>
    <scope>NUCLEOTIDE SEQUENCE [LARGE SCALE GENOMIC DNA]</scope>
    <source>
        <strain evidence="1 2">TMW 1.1920</strain>
    </source>
</reference>
<dbReference type="Proteomes" id="UP000371423">
    <property type="component" value="Unassembled WGS sequence"/>
</dbReference>
<dbReference type="AlphaFoldDB" id="A0A5P1A068"/>
<evidence type="ECO:0000313" key="2">
    <source>
        <dbReference type="Proteomes" id="UP000371423"/>
    </source>
</evidence>
<dbReference type="RefSeq" id="WP_153522665.1">
    <property type="nucleotide sequence ID" value="NZ_VDFO01000045.1"/>
</dbReference>
<keyword evidence="2" id="KW-1185">Reference proteome</keyword>
<gene>
    <name evidence="1" type="ORF">FHL05_10695</name>
</gene>
<name>A0A5P1A068_9LACO</name>
<accession>A0A5P1A068</accession>
<organism evidence="1 2">
    <name type="scientific">Companilactobacillus halodurans</name>
    <dbReference type="NCBI Taxonomy" id="2584183"/>
    <lineage>
        <taxon>Bacteria</taxon>
        <taxon>Bacillati</taxon>
        <taxon>Bacillota</taxon>
        <taxon>Bacilli</taxon>
        <taxon>Lactobacillales</taxon>
        <taxon>Lactobacillaceae</taxon>
        <taxon>Companilactobacillus</taxon>
    </lineage>
</organism>
<proteinExistence type="predicted"/>
<dbReference type="EMBL" id="VDFO01000045">
    <property type="protein sequence ID" value="MQS98324.1"/>
    <property type="molecule type" value="Genomic_DNA"/>
</dbReference>
<sequence>MKKLDVKKITTVSSDVAITKYQAEYAKVFQQNILLSAQNENQQNLIEYLFSKVPEAFPDDYLIEEKNNGINEN</sequence>
<dbReference type="OrthoDB" id="2321690at2"/>
<comment type="caution">
    <text evidence="1">The sequence shown here is derived from an EMBL/GenBank/DDBJ whole genome shotgun (WGS) entry which is preliminary data.</text>
</comment>
<evidence type="ECO:0000313" key="1">
    <source>
        <dbReference type="EMBL" id="MQS98324.1"/>
    </source>
</evidence>
<protein>
    <submittedName>
        <fullName evidence="1">Uncharacterized protein</fullName>
    </submittedName>
</protein>